<keyword evidence="5" id="KW-0493">Microtubule</keyword>
<dbReference type="SUPFAM" id="SSF50978">
    <property type="entry name" value="WD40 repeat-like"/>
    <property type="match status" value="1"/>
</dbReference>
<sequence>MTAPEYIYIKKRSEFGKRAYFSDRNEIELDVRPQRELAHDFIRIDPASKYTQTEKIIALHEVNTTTATFQNRGMLHTEGGWPKDINKDDIEQTVRYRRKLEKDEFFVHTMLQLMTPMEHCVLQNNACNIYEQYFQDIEPRPLVQQTVSRTVNVYRDPLPTKRPVTHISWSPDGQRMAASHCSTDFKRASANYSTISYIWEVENPNKPWAKLKPFCPLLALEYNPKDSNILASGLTTGQVAFWDVRRGSELIEASSVEHSHRDPCDKLLWIASKTGTEFFSASKDGQIKWWDTRKLHAPIETIAMDLTQPDEQSLDRAIGVSSLQFEPSMGTRFMCGLENGWVISGNRKGKTPQEKLMVRFKAQYGPVISVERNPTFPKNFLTVGDWTARIWSEDCRESCILWTPSHDVLLTNGMWSPTRFSTFFLTKANGTLDVWDIIVQKDTPVLSIKVCDEPLTCLRPHEQGALVATGGKNGSVYLLEFSENLTVNQKNDKLLFTAPLQRFEINSYFCLSHSRICPCFIYNNTIFFATIKLPPTPIRVQIEAYANTVSSRYEAAAKRPKRYRIDCAGIHTANTSKLPVVEIQE</sequence>
<keyword evidence="11" id="KW-0966">Cell projection</keyword>
<keyword evidence="9" id="KW-0505">Motor protein</keyword>
<dbReference type="Gene3D" id="2.130.10.10">
    <property type="entry name" value="YVTN repeat-like/Quinoprotein amine dehydrogenase"/>
    <property type="match status" value="2"/>
</dbReference>
<evidence type="ECO:0000256" key="7">
    <source>
        <dbReference type="ARBA" id="ARBA00023017"/>
    </source>
</evidence>
<evidence type="ECO:0000256" key="9">
    <source>
        <dbReference type="ARBA" id="ARBA00023175"/>
    </source>
</evidence>
<evidence type="ECO:0000256" key="10">
    <source>
        <dbReference type="ARBA" id="ARBA00023212"/>
    </source>
</evidence>
<dbReference type="GO" id="GO:0005874">
    <property type="term" value="C:microtubule"/>
    <property type="evidence" value="ECO:0007669"/>
    <property type="project" value="UniProtKB-KW"/>
</dbReference>
<evidence type="ECO:0000256" key="8">
    <source>
        <dbReference type="ARBA" id="ARBA00023069"/>
    </source>
</evidence>
<evidence type="ECO:0000313" key="13">
    <source>
        <dbReference type="Proteomes" id="UP000479190"/>
    </source>
</evidence>
<dbReference type="GO" id="GO:0003341">
    <property type="term" value="P:cilium movement"/>
    <property type="evidence" value="ECO:0007669"/>
    <property type="project" value="TreeGrafter"/>
</dbReference>
<accession>A0A6H5IUT2</accession>
<dbReference type="InterPro" id="IPR036322">
    <property type="entry name" value="WD40_repeat_dom_sf"/>
</dbReference>
<dbReference type="GO" id="GO:0045504">
    <property type="term" value="F:dynein heavy chain binding"/>
    <property type="evidence" value="ECO:0007669"/>
    <property type="project" value="TreeGrafter"/>
</dbReference>
<keyword evidence="7" id="KW-0243">Dynein</keyword>
<keyword evidence="3" id="KW-0963">Cytoplasm</keyword>
<keyword evidence="8" id="KW-0969">Cilium</keyword>
<keyword evidence="13" id="KW-1185">Reference proteome</keyword>
<dbReference type="InterPro" id="IPR015943">
    <property type="entry name" value="WD40/YVTN_repeat-like_dom_sf"/>
</dbReference>
<evidence type="ECO:0000313" key="12">
    <source>
        <dbReference type="EMBL" id="CAB0041344.1"/>
    </source>
</evidence>
<evidence type="ECO:0000256" key="6">
    <source>
        <dbReference type="ARBA" id="ARBA00022737"/>
    </source>
</evidence>
<proteinExistence type="inferred from homology"/>
<name>A0A6H5IUT2_9HYME</name>
<keyword evidence="6" id="KW-0677">Repeat</keyword>
<dbReference type="PANTHER" id="PTHR12442">
    <property type="entry name" value="DYNEIN INTERMEDIATE CHAIN"/>
    <property type="match status" value="1"/>
</dbReference>
<evidence type="ECO:0000256" key="11">
    <source>
        <dbReference type="ARBA" id="ARBA00023273"/>
    </source>
</evidence>
<dbReference type="OrthoDB" id="366230at2759"/>
<dbReference type="GO" id="GO:0036158">
    <property type="term" value="P:outer dynein arm assembly"/>
    <property type="evidence" value="ECO:0007669"/>
    <property type="project" value="TreeGrafter"/>
</dbReference>
<organism evidence="12 13">
    <name type="scientific">Trichogramma brassicae</name>
    <dbReference type="NCBI Taxonomy" id="86971"/>
    <lineage>
        <taxon>Eukaryota</taxon>
        <taxon>Metazoa</taxon>
        <taxon>Ecdysozoa</taxon>
        <taxon>Arthropoda</taxon>
        <taxon>Hexapoda</taxon>
        <taxon>Insecta</taxon>
        <taxon>Pterygota</taxon>
        <taxon>Neoptera</taxon>
        <taxon>Endopterygota</taxon>
        <taxon>Hymenoptera</taxon>
        <taxon>Apocrita</taxon>
        <taxon>Proctotrupomorpha</taxon>
        <taxon>Chalcidoidea</taxon>
        <taxon>Trichogrammatidae</taxon>
        <taxon>Trichogramma</taxon>
    </lineage>
</organism>
<reference evidence="12 13" key="1">
    <citation type="submission" date="2020-02" db="EMBL/GenBank/DDBJ databases">
        <authorList>
            <person name="Ferguson B K."/>
        </authorList>
    </citation>
    <scope>NUCLEOTIDE SEQUENCE [LARGE SCALE GENOMIC DNA]</scope>
</reference>
<dbReference type="GO" id="GO:0045503">
    <property type="term" value="F:dynein light chain binding"/>
    <property type="evidence" value="ECO:0007669"/>
    <property type="project" value="TreeGrafter"/>
</dbReference>
<evidence type="ECO:0000256" key="3">
    <source>
        <dbReference type="ARBA" id="ARBA00022490"/>
    </source>
</evidence>
<dbReference type="InterPro" id="IPR001680">
    <property type="entry name" value="WD40_rpt"/>
</dbReference>
<evidence type="ECO:0000256" key="2">
    <source>
        <dbReference type="ARBA" id="ARBA00011059"/>
    </source>
</evidence>
<evidence type="ECO:0000256" key="5">
    <source>
        <dbReference type="ARBA" id="ARBA00022701"/>
    </source>
</evidence>
<dbReference type="SMART" id="SM00320">
    <property type="entry name" value="WD40"/>
    <property type="match status" value="5"/>
</dbReference>
<protein>
    <submittedName>
        <fullName evidence="12">Uncharacterized protein</fullName>
    </submittedName>
</protein>
<comment type="similarity">
    <text evidence="2">Belongs to the dynein intermediate chain family.</text>
</comment>
<dbReference type="InterPro" id="IPR050687">
    <property type="entry name" value="Dynein_IC"/>
</dbReference>
<evidence type="ECO:0000256" key="4">
    <source>
        <dbReference type="ARBA" id="ARBA00022574"/>
    </source>
</evidence>
<dbReference type="GO" id="GO:0036157">
    <property type="term" value="C:outer dynein arm"/>
    <property type="evidence" value="ECO:0007669"/>
    <property type="project" value="TreeGrafter"/>
</dbReference>
<keyword evidence="10" id="KW-0206">Cytoskeleton</keyword>
<dbReference type="EMBL" id="CADCXV010001109">
    <property type="protein sequence ID" value="CAB0041344.1"/>
    <property type="molecule type" value="Genomic_DNA"/>
</dbReference>
<dbReference type="Proteomes" id="UP000479190">
    <property type="component" value="Unassembled WGS sequence"/>
</dbReference>
<dbReference type="AlphaFoldDB" id="A0A6H5IUT2"/>
<gene>
    <name evidence="12" type="ORF">TBRA_LOCUS13016</name>
</gene>
<keyword evidence="4" id="KW-0853">WD repeat</keyword>
<comment type="subcellular location">
    <subcellularLocation>
        <location evidence="1">Cytoplasm</location>
        <location evidence="1">Cytoskeleton</location>
        <location evidence="1">Cilium axoneme</location>
    </subcellularLocation>
</comment>
<evidence type="ECO:0000256" key="1">
    <source>
        <dbReference type="ARBA" id="ARBA00004430"/>
    </source>
</evidence>
<dbReference type="PANTHER" id="PTHR12442:SF7">
    <property type="entry name" value="DYNEIN AXONEMAL INTERMEDIATE CHAIN 2"/>
    <property type="match status" value="1"/>
</dbReference>